<proteinExistence type="predicted"/>
<dbReference type="OrthoDB" id="9795923at2"/>
<dbReference type="SUPFAM" id="SSF46785">
    <property type="entry name" value="Winged helix' DNA-binding domain"/>
    <property type="match status" value="1"/>
</dbReference>
<protein>
    <submittedName>
        <fullName evidence="2">BadM/Rrf2 family transcriptional regulator</fullName>
    </submittedName>
</protein>
<dbReference type="Gene3D" id="1.10.10.10">
    <property type="entry name" value="Winged helix-like DNA-binding domain superfamily/Winged helix DNA-binding domain"/>
    <property type="match status" value="1"/>
</dbReference>
<dbReference type="PANTHER" id="PTHR33221:SF4">
    <property type="entry name" value="HTH-TYPE TRANSCRIPTIONAL REPRESSOR NSRR"/>
    <property type="match status" value="1"/>
</dbReference>
<dbReference type="GO" id="GO:0003700">
    <property type="term" value="F:DNA-binding transcription factor activity"/>
    <property type="evidence" value="ECO:0007669"/>
    <property type="project" value="TreeGrafter"/>
</dbReference>
<keyword evidence="3" id="KW-1185">Reference proteome</keyword>
<dbReference type="Proteomes" id="UP000252707">
    <property type="component" value="Unassembled WGS sequence"/>
</dbReference>
<organism evidence="2 3">
    <name type="scientific">Thioalbus denitrificans</name>
    <dbReference type="NCBI Taxonomy" id="547122"/>
    <lineage>
        <taxon>Bacteria</taxon>
        <taxon>Pseudomonadati</taxon>
        <taxon>Pseudomonadota</taxon>
        <taxon>Gammaproteobacteria</taxon>
        <taxon>Chromatiales</taxon>
        <taxon>Ectothiorhodospiraceae</taxon>
        <taxon>Thioalbus</taxon>
    </lineage>
</organism>
<evidence type="ECO:0000313" key="3">
    <source>
        <dbReference type="Proteomes" id="UP000252707"/>
    </source>
</evidence>
<reference evidence="2 3" key="1">
    <citation type="submission" date="2018-07" db="EMBL/GenBank/DDBJ databases">
        <title>Genomic Encyclopedia of Type Strains, Phase IV (KMG-IV): sequencing the most valuable type-strain genomes for metagenomic binning, comparative biology and taxonomic classification.</title>
        <authorList>
            <person name="Goeker M."/>
        </authorList>
    </citation>
    <scope>NUCLEOTIDE SEQUENCE [LARGE SCALE GENOMIC DNA]</scope>
    <source>
        <strain evidence="2 3">DSM 26407</strain>
    </source>
</reference>
<dbReference type="PANTHER" id="PTHR33221">
    <property type="entry name" value="WINGED HELIX-TURN-HELIX TRANSCRIPTIONAL REGULATOR, RRF2 FAMILY"/>
    <property type="match status" value="1"/>
</dbReference>
<dbReference type="GO" id="GO:0005829">
    <property type="term" value="C:cytosol"/>
    <property type="evidence" value="ECO:0007669"/>
    <property type="project" value="TreeGrafter"/>
</dbReference>
<sequence>MRLTLFSDYTLRVLIYLGIKGGELATVGEIAEAYGISRNHLMKVVHHLATEGLVETVRGKGGGMRLAQAADAVVLGKVVRRTEASTALVECFDPATSECRIEGACNLQRFLGEALQAFYKVLDGYTLADLLRKRTRLRAILMPDLTGTARAGTRPAGRATPRR</sequence>
<evidence type="ECO:0000256" key="1">
    <source>
        <dbReference type="ARBA" id="ARBA00023125"/>
    </source>
</evidence>
<accession>A0A369CHH5</accession>
<dbReference type="Pfam" id="PF02082">
    <property type="entry name" value="Rrf2"/>
    <property type="match status" value="1"/>
</dbReference>
<dbReference type="AlphaFoldDB" id="A0A369CHH5"/>
<dbReference type="EMBL" id="QPJY01000001">
    <property type="protein sequence ID" value="RCX33532.1"/>
    <property type="molecule type" value="Genomic_DNA"/>
</dbReference>
<dbReference type="InterPro" id="IPR036388">
    <property type="entry name" value="WH-like_DNA-bd_sf"/>
</dbReference>
<evidence type="ECO:0000313" key="2">
    <source>
        <dbReference type="EMBL" id="RCX33532.1"/>
    </source>
</evidence>
<dbReference type="GO" id="GO:0003677">
    <property type="term" value="F:DNA binding"/>
    <property type="evidence" value="ECO:0007669"/>
    <property type="project" value="UniProtKB-KW"/>
</dbReference>
<dbReference type="RefSeq" id="WP_114278359.1">
    <property type="nucleotide sequence ID" value="NZ_QPJY01000001.1"/>
</dbReference>
<dbReference type="NCBIfam" id="TIGR00738">
    <property type="entry name" value="rrf2_super"/>
    <property type="match status" value="1"/>
</dbReference>
<keyword evidence="1" id="KW-0238">DNA-binding</keyword>
<gene>
    <name evidence="2" type="ORF">DFQ59_101837</name>
</gene>
<dbReference type="InterPro" id="IPR036390">
    <property type="entry name" value="WH_DNA-bd_sf"/>
</dbReference>
<dbReference type="PROSITE" id="PS51197">
    <property type="entry name" value="HTH_RRF2_2"/>
    <property type="match status" value="1"/>
</dbReference>
<comment type="caution">
    <text evidence="2">The sequence shown here is derived from an EMBL/GenBank/DDBJ whole genome shotgun (WGS) entry which is preliminary data.</text>
</comment>
<name>A0A369CHH5_9GAMM</name>
<dbReference type="InterPro" id="IPR000944">
    <property type="entry name" value="Tscrpt_reg_Rrf2"/>
</dbReference>